<evidence type="ECO:0000256" key="1">
    <source>
        <dbReference type="ARBA" id="ARBA00004141"/>
    </source>
</evidence>
<keyword evidence="3" id="KW-0813">Transport</keyword>
<evidence type="ECO:0000256" key="3">
    <source>
        <dbReference type="ARBA" id="ARBA00022448"/>
    </source>
</evidence>
<comment type="subcellular location">
    <subcellularLocation>
        <location evidence="1">Membrane</location>
        <topology evidence="1">Multi-pass membrane protein</topology>
    </subcellularLocation>
</comment>
<feature type="transmembrane region" description="Helical" evidence="8">
    <location>
        <begin position="179"/>
        <end position="197"/>
    </location>
</feature>
<keyword evidence="5 8" id="KW-1133">Transmembrane helix</keyword>
<accession>A0A1F6FYW1</accession>
<dbReference type="InterPro" id="IPR050277">
    <property type="entry name" value="Sodium:Solute_Symporter"/>
</dbReference>
<evidence type="ECO:0000256" key="7">
    <source>
        <dbReference type="RuleBase" id="RU362091"/>
    </source>
</evidence>
<proteinExistence type="inferred from homology"/>
<dbReference type="Gene3D" id="1.20.1730.10">
    <property type="entry name" value="Sodium/glucose cotransporter"/>
    <property type="match status" value="1"/>
</dbReference>
<organism evidence="9 10">
    <name type="scientific">Candidatus Kaiserbacteria bacterium RIFCSPLOWO2_12_FULL_53_8</name>
    <dbReference type="NCBI Taxonomy" id="1798529"/>
    <lineage>
        <taxon>Bacteria</taxon>
        <taxon>Candidatus Kaiseribacteriota</taxon>
    </lineage>
</organism>
<dbReference type="Pfam" id="PF00474">
    <property type="entry name" value="SSF"/>
    <property type="match status" value="1"/>
</dbReference>
<dbReference type="PROSITE" id="PS50283">
    <property type="entry name" value="NA_SOLUT_SYMP_3"/>
    <property type="match status" value="1"/>
</dbReference>
<evidence type="ECO:0000313" key="9">
    <source>
        <dbReference type="EMBL" id="OGG91057.1"/>
    </source>
</evidence>
<feature type="transmembrane region" description="Helical" evidence="8">
    <location>
        <begin position="6"/>
        <end position="22"/>
    </location>
</feature>
<evidence type="ECO:0008006" key="11">
    <source>
        <dbReference type="Google" id="ProtNLM"/>
    </source>
</evidence>
<dbReference type="GO" id="GO:0022857">
    <property type="term" value="F:transmembrane transporter activity"/>
    <property type="evidence" value="ECO:0007669"/>
    <property type="project" value="InterPro"/>
</dbReference>
<protein>
    <recommendedName>
        <fullName evidence="11">Sodium:solute symporter</fullName>
    </recommendedName>
</protein>
<comment type="caution">
    <text evidence="9">The sequence shown here is derived from an EMBL/GenBank/DDBJ whole genome shotgun (WGS) entry which is preliminary data.</text>
</comment>
<sequence>MGLSAIFFFFYVFVVGCIGYLSSRKATEEDFMIAGRRVAGSQLAATMSAGFFDGATLGVYLAYIYQFGLSAIWLFIGFGFGFLMLQHFSGVIKAKADAMRVYSMPEYFYRLIGKRSGQMFSVVLVTAFFLFLVVNLIVSGKVLSSIFPISYAFSVAIGGVIILLYLFLAGFKAVVRTDVFQFLIMILMSVSVGLYLLRISPIPHFCLLDSNSWAWCSSMR</sequence>
<feature type="transmembrane region" description="Helical" evidence="8">
    <location>
        <begin position="119"/>
        <end position="140"/>
    </location>
</feature>
<evidence type="ECO:0000256" key="6">
    <source>
        <dbReference type="ARBA" id="ARBA00023136"/>
    </source>
</evidence>
<feature type="transmembrane region" description="Helical" evidence="8">
    <location>
        <begin position="146"/>
        <end position="167"/>
    </location>
</feature>
<dbReference type="PANTHER" id="PTHR48086:SF7">
    <property type="entry name" value="SODIUM-SOLUTE SYMPORTER-RELATED"/>
    <property type="match status" value="1"/>
</dbReference>
<dbReference type="InterPro" id="IPR001734">
    <property type="entry name" value="Na/solute_symporter"/>
</dbReference>
<evidence type="ECO:0000256" key="2">
    <source>
        <dbReference type="ARBA" id="ARBA00006434"/>
    </source>
</evidence>
<dbReference type="EMBL" id="MFMQ01000071">
    <property type="protein sequence ID" value="OGG91057.1"/>
    <property type="molecule type" value="Genomic_DNA"/>
</dbReference>
<evidence type="ECO:0000313" key="10">
    <source>
        <dbReference type="Proteomes" id="UP000178601"/>
    </source>
</evidence>
<keyword evidence="4 8" id="KW-0812">Transmembrane</keyword>
<keyword evidence="6 8" id="KW-0472">Membrane</keyword>
<dbReference type="InterPro" id="IPR038377">
    <property type="entry name" value="Na/Glc_symporter_sf"/>
</dbReference>
<gene>
    <name evidence="9" type="ORF">A3H16_01955</name>
</gene>
<evidence type="ECO:0000256" key="4">
    <source>
        <dbReference type="ARBA" id="ARBA00022692"/>
    </source>
</evidence>
<name>A0A1F6FYW1_9BACT</name>
<dbReference type="GO" id="GO:0005886">
    <property type="term" value="C:plasma membrane"/>
    <property type="evidence" value="ECO:0007669"/>
    <property type="project" value="TreeGrafter"/>
</dbReference>
<evidence type="ECO:0000256" key="8">
    <source>
        <dbReference type="SAM" id="Phobius"/>
    </source>
</evidence>
<comment type="similarity">
    <text evidence="2 7">Belongs to the sodium:solute symporter (SSF) (TC 2.A.21) family.</text>
</comment>
<evidence type="ECO:0000256" key="5">
    <source>
        <dbReference type="ARBA" id="ARBA00022989"/>
    </source>
</evidence>
<dbReference type="AlphaFoldDB" id="A0A1F6FYW1"/>
<dbReference type="Proteomes" id="UP000178601">
    <property type="component" value="Unassembled WGS sequence"/>
</dbReference>
<feature type="transmembrane region" description="Helical" evidence="8">
    <location>
        <begin position="71"/>
        <end position="92"/>
    </location>
</feature>
<reference evidence="9 10" key="1">
    <citation type="journal article" date="2016" name="Nat. Commun.">
        <title>Thousands of microbial genomes shed light on interconnected biogeochemical processes in an aquifer system.</title>
        <authorList>
            <person name="Anantharaman K."/>
            <person name="Brown C.T."/>
            <person name="Hug L.A."/>
            <person name="Sharon I."/>
            <person name="Castelle C.J."/>
            <person name="Probst A.J."/>
            <person name="Thomas B.C."/>
            <person name="Singh A."/>
            <person name="Wilkins M.J."/>
            <person name="Karaoz U."/>
            <person name="Brodie E.L."/>
            <person name="Williams K.H."/>
            <person name="Hubbard S.S."/>
            <person name="Banfield J.F."/>
        </authorList>
    </citation>
    <scope>NUCLEOTIDE SEQUENCE [LARGE SCALE GENOMIC DNA]</scope>
</reference>
<feature type="transmembrane region" description="Helical" evidence="8">
    <location>
        <begin position="43"/>
        <end position="65"/>
    </location>
</feature>
<dbReference type="PANTHER" id="PTHR48086">
    <property type="entry name" value="SODIUM/PROLINE SYMPORTER-RELATED"/>
    <property type="match status" value="1"/>
</dbReference>